<dbReference type="Proteomes" id="UP000717328">
    <property type="component" value="Unassembled WGS sequence"/>
</dbReference>
<sequence length="1326" mass="147689">MPVAYPSDAESTSESSLEATSTAHRSTEEKQAFFQRGRRQSLMNDLPQLEANLLPSLRDTITRMTRSPSSGGRVSPPEKASRLGIPKSTAGGGRSSRSLSPAGAINQTSFRPDMRDYPKTDTTDVYEARTPETSHSNDFPFVNASDILIPRTNLPPKPPVKSSLRPPAPKLFSKTTDHNYAPTRSVRSILKTASNASSINIEEETSQKAVNKGSKNDVPMRSRSRTDPGCIPIAFFQDSRTRSSHKSNPDHKETLQSSSIPRLQGKRNGSDAQWSTDESSDFESRYETENRSRRHLVVANAEVFPSSSESDLERAERTRGRTNETAYRSKNHRNSHGDGRGLGLGFDLDSDGTNNRTGSPRKDIGCNTSSERPTRRTEEPQTPSRSSRSSNQTQEVRSYRNHETLDVSSDHQRRREALLGIVSRLDLDRSTTAPSQHSESELGDEGSMNALSHYPDERDRNKHTSSEQQQRYKGDLEHEIDNQVQPPARPRKDRHRSSSCTPTPTLIFPNDNNTQPSWEPASYLTATLHPDQYLGASHSRSRSPKPPDKPQKSPLVSRSPIIPQTDTNGLPAALKRHSVYHRAHSPNPPPADAGENKAADKKPNGKQVHAQRRGEFVDSRPFSAAARERKAYGMPPSDFDGDYQSNRRTLPHVDSDLSSVGSVYWDDDESELSPAAETLFKTLGGDQRGDRRSQQSNGHKALRSAANSRAPSPSFSRPAAENPSQNRALVEPRREEHRARFQLPSPPAPAVRAQDTSRDTELRRQDIIIEIQQAEESFVKRLQVFVNLFILPLRVQSSKDWISGVPPEVARLFDWLEDIVVLHGQILASLNAVRSTEYSTVERIADSIRVFVPRLEVYQPYLVKLMDVVTLIDQLMQDEHSDFGEYMRLQEDAPECEGWTFQDFLIEPVNALAKFPELFTKLLELTPRGHCDYLPTTSLVHTTDMFIRVMTEVKIREDEYDLIQKFSTRIQGITPSVQLATRERRLFYQGVLHLLGVEEATKDGSASTHRTSNVSRYFPPGALPTTDNKTSNLGYTIGQWDATGRGRSGSTSSTGVSGSQVSLKTVSSGFSLNGPPMANSTFFSSFRIPIPRGRLNQAPTKTPASPSPTPRLNLANSTPSSGMPIQVFVFSDLVILAAATSDSEGLSLLKRIGTIRILGAQIQERDKDLHDSDTIALEVLPVDTTKLNQPMTVGEADTVYILRLAIPPDDQETTRRCWASAFRRSHRFTLCALAVTSRQHDPQYDVALDKHQAVFSLLASGLPLPKSPSMQMADVGDDAMTQERQQRGWWALRFQQVFREIQRQDIALAAVLEETSLKVVTTTIHS</sequence>
<dbReference type="InterPro" id="IPR035899">
    <property type="entry name" value="DBL_dom_sf"/>
</dbReference>
<evidence type="ECO:0000313" key="3">
    <source>
        <dbReference type="EMBL" id="KAG5650115.1"/>
    </source>
</evidence>
<feature type="region of interest" description="Disordered" evidence="1">
    <location>
        <begin position="204"/>
        <end position="291"/>
    </location>
</feature>
<gene>
    <name evidence="3" type="ORF">H0H81_000623</name>
</gene>
<feature type="compositionally biased region" description="Polar residues" evidence="1">
    <location>
        <begin position="498"/>
        <end position="517"/>
    </location>
</feature>
<evidence type="ECO:0000313" key="4">
    <source>
        <dbReference type="Proteomes" id="UP000717328"/>
    </source>
</evidence>
<feature type="compositionally biased region" description="Low complexity" evidence="1">
    <location>
        <begin position="703"/>
        <end position="720"/>
    </location>
</feature>
<feature type="compositionally biased region" description="Basic and acidic residues" evidence="1">
    <location>
        <begin position="112"/>
        <end position="121"/>
    </location>
</feature>
<keyword evidence="4" id="KW-1185">Reference proteome</keyword>
<feature type="region of interest" description="Disordered" evidence="1">
    <location>
        <begin position="1"/>
        <end position="121"/>
    </location>
</feature>
<feature type="region of interest" description="Disordered" evidence="1">
    <location>
        <begin position="682"/>
        <end position="757"/>
    </location>
</feature>
<evidence type="ECO:0000256" key="1">
    <source>
        <dbReference type="SAM" id="MobiDB-lite"/>
    </source>
</evidence>
<comment type="caution">
    <text evidence="3">The sequence shown here is derived from an EMBL/GenBank/DDBJ whole genome shotgun (WGS) entry which is preliminary data.</text>
</comment>
<feature type="compositionally biased region" description="Basic and acidic residues" evidence="1">
    <location>
        <begin position="454"/>
        <end position="481"/>
    </location>
</feature>
<reference evidence="3" key="2">
    <citation type="submission" date="2021-10" db="EMBL/GenBank/DDBJ databases">
        <title>Phylogenomics reveals ancestral predisposition of the termite-cultivated fungus Termitomyces towards a domesticated lifestyle.</title>
        <authorList>
            <person name="Auxier B."/>
            <person name="Grum-Grzhimaylo A."/>
            <person name="Cardenas M.E."/>
            <person name="Lodge J.D."/>
            <person name="Laessoe T."/>
            <person name="Pedersen O."/>
            <person name="Smith M.E."/>
            <person name="Kuyper T.W."/>
            <person name="Franco-Molano E.A."/>
            <person name="Baroni T.J."/>
            <person name="Aanen D.K."/>
        </authorList>
    </citation>
    <scope>NUCLEOTIDE SEQUENCE</scope>
    <source>
        <strain evidence="3">D49</strain>
    </source>
</reference>
<feature type="region of interest" description="Disordered" evidence="1">
    <location>
        <begin position="303"/>
        <end position="412"/>
    </location>
</feature>
<dbReference type="EMBL" id="JABCKI010000549">
    <property type="protein sequence ID" value="KAG5650115.1"/>
    <property type="molecule type" value="Genomic_DNA"/>
</dbReference>
<dbReference type="GO" id="GO:0005737">
    <property type="term" value="C:cytoplasm"/>
    <property type="evidence" value="ECO:0007669"/>
    <property type="project" value="TreeGrafter"/>
</dbReference>
<protein>
    <recommendedName>
        <fullName evidence="2">DH domain-containing protein</fullName>
    </recommendedName>
</protein>
<dbReference type="SMART" id="SM00325">
    <property type="entry name" value="RhoGEF"/>
    <property type="match status" value="1"/>
</dbReference>
<reference evidence="3" key="1">
    <citation type="submission" date="2021-02" db="EMBL/GenBank/DDBJ databases">
        <authorList>
            <person name="Nieuwenhuis M."/>
            <person name="Van De Peppel L.J.J."/>
        </authorList>
    </citation>
    <scope>NUCLEOTIDE SEQUENCE</scope>
    <source>
        <strain evidence="3">D49</strain>
    </source>
</reference>
<feature type="compositionally biased region" description="Basic and acidic residues" evidence="1">
    <location>
        <begin position="397"/>
        <end position="412"/>
    </location>
</feature>
<feature type="compositionally biased region" description="Basic and acidic residues" evidence="1">
    <location>
        <begin position="594"/>
        <end position="603"/>
    </location>
</feature>
<feature type="compositionally biased region" description="Polar residues" evidence="1">
    <location>
        <begin position="95"/>
        <end position="110"/>
    </location>
</feature>
<dbReference type="Gene3D" id="1.20.900.10">
    <property type="entry name" value="Dbl homology (DH) domain"/>
    <property type="match status" value="1"/>
</dbReference>
<feature type="compositionally biased region" description="Polar residues" evidence="1">
    <location>
        <begin position="1005"/>
        <end position="1015"/>
    </location>
</feature>
<feature type="compositionally biased region" description="Basic and acidic residues" evidence="1">
    <location>
        <begin position="730"/>
        <end position="739"/>
    </location>
</feature>
<dbReference type="PANTHER" id="PTHR12673">
    <property type="entry name" value="FACIOGENITAL DYSPLASIA PROTEIN"/>
    <property type="match status" value="1"/>
</dbReference>
<organism evidence="3 4">
    <name type="scientific">Sphagnurus paluster</name>
    <dbReference type="NCBI Taxonomy" id="117069"/>
    <lineage>
        <taxon>Eukaryota</taxon>
        <taxon>Fungi</taxon>
        <taxon>Dikarya</taxon>
        <taxon>Basidiomycota</taxon>
        <taxon>Agaricomycotina</taxon>
        <taxon>Agaricomycetes</taxon>
        <taxon>Agaricomycetidae</taxon>
        <taxon>Agaricales</taxon>
        <taxon>Tricholomatineae</taxon>
        <taxon>Lyophyllaceae</taxon>
        <taxon>Sphagnurus</taxon>
    </lineage>
</organism>
<feature type="compositionally biased region" description="Basic and acidic residues" evidence="1">
    <location>
        <begin position="311"/>
        <end position="322"/>
    </location>
</feature>
<feature type="region of interest" description="Disordered" evidence="1">
    <location>
        <begin position="429"/>
        <end position="519"/>
    </location>
</feature>
<feature type="region of interest" description="Disordered" evidence="1">
    <location>
        <begin position="1005"/>
        <end position="1030"/>
    </location>
</feature>
<feature type="compositionally biased region" description="Low complexity" evidence="1">
    <location>
        <begin position="7"/>
        <end position="23"/>
    </location>
</feature>
<feature type="domain" description="DH" evidence="2">
    <location>
        <begin position="763"/>
        <end position="980"/>
    </location>
</feature>
<dbReference type="Pfam" id="PF00621">
    <property type="entry name" value="RhoGEF"/>
    <property type="match status" value="1"/>
</dbReference>
<evidence type="ECO:0000259" key="2">
    <source>
        <dbReference type="PROSITE" id="PS50010"/>
    </source>
</evidence>
<dbReference type="GO" id="GO:0005085">
    <property type="term" value="F:guanyl-nucleotide exchange factor activity"/>
    <property type="evidence" value="ECO:0007669"/>
    <property type="project" value="InterPro"/>
</dbReference>
<dbReference type="PROSITE" id="PS50010">
    <property type="entry name" value="DH_2"/>
    <property type="match status" value="1"/>
</dbReference>
<feature type="region of interest" description="Disordered" evidence="1">
    <location>
        <begin position="534"/>
        <end position="569"/>
    </location>
</feature>
<feature type="region of interest" description="Disordered" evidence="1">
    <location>
        <begin position="581"/>
        <end position="658"/>
    </location>
</feature>
<dbReference type="InterPro" id="IPR000219">
    <property type="entry name" value="DH_dom"/>
</dbReference>
<feature type="compositionally biased region" description="Basic and acidic residues" evidence="1">
    <location>
        <begin position="214"/>
        <end position="226"/>
    </location>
</feature>
<feature type="region of interest" description="Disordered" evidence="1">
    <location>
        <begin position="150"/>
        <end position="184"/>
    </location>
</feature>
<dbReference type="SUPFAM" id="SSF48065">
    <property type="entry name" value="DBL homology domain (DH-domain)"/>
    <property type="match status" value="1"/>
</dbReference>
<dbReference type="InterPro" id="IPR051092">
    <property type="entry name" value="FYVE_RhoGEF_PH"/>
</dbReference>
<feature type="compositionally biased region" description="Low complexity" evidence="1">
    <location>
        <begin position="66"/>
        <end position="77"/>
    </location>
</feature>
<dbReference type="PANTHER" id="PTHR12673:SF159">
    <property type="entry name" value="LD03170P"/>
    <property type="match status" value="1"/>
</dbReference>
<feature type="compositionally biased region" description="Polar residues" evidence="1">
    <location>
        <begin position="380"/>
        <end position="396"/>
    </location>
</feature>
<name>A0A9P7KIV0_9AGAR</name>
<accession>A0A9P7KIV0</accession>
<proteinExistence type="predicted"/>
<feature type="compositionally biased region" description="Basic and acidic residues" evidence="1">
    <location>
        <begin position="282"/>
        <end position="291"/>
    </location>
</feature>
<dbReference type="OrthoDB" id="1716625at2759"/>